<dbReference type="OrthoDB" id="9905566at2"/>
<dbReference type="STRING" id="1401.BK123_19490"/>
<gene>
    <name evidence="2" type="ORF">BK123_19490</name>
</gene>
<accession>A0A1R1B053</accession>
<evidence type="ECO:0000313" key="2">
    <source>
        <dbReference type="EMBL" id="OME91631.1"/>
    </source>
</evidence>
<dbReference type="EMBL" id="MRTF01000006">
    <property type="protein sequence ID" value="OME91631.1"/>
    <property type="molecule type" value="Genomic_DNA"/>
</dbReference>
<organism evidence="2 3">
    <name type="scientific">Paenibacillus lautus</name>
    <name type="common">Bacillus lautus</name>
    <dbReference type="NCBI Taxonomy" id="1401"/>
    <lineage>
        <taxon>Bacteria</taxon>
        <taxon>Bacillati</taxon>
        <taxon>Bacillota</taxon>
        <taxon>Bacilli</taxon>
        <taxon>Bacillales</taxon>
        <taxon>Paenibacillaceae</taxon>
        <taxon>Paenibacillus</taxon>
    </lineage>
</organism>
<evidence type="ECO:0008006" key="4">
    <source>
        <dbReference type="Google" id="ProtNLM"/>
    </source>
</evidence>
<dbReference type="Proteomes" id="UP000187074">
    <property type="component" value="Unassembled WGS sequence"/>
</dbReference>
<sequence length="121" mass="14029">MKSSASENLLLELRDITRAISDLDLENEADYESLHSLQYDQAQLREKIDQLSQMNGFSYTESDRSILLECIELEKTNNEAFAQKRQAARMELNRINESRKSKGAYLGEYTQHVGYFIDSQQ</sequence>
<proteinExistence type="predicted"/>
<dbReference type="RefSeq" id="WP_076324020.1">
    <property type="nucleotide sequence ID" value="NZ_MRTF01000006.1"/>
</dbReference>
<evidence type="ECO:0000256" key="1">
    <source>
        <dbReference type="SAM" id="Coils"/>
    </source>
</evidence>
<dbReference type="AlphaFoldDB" id="A0A1R1B053"/>
<evidence type="ECO:0000313" key="3">
    <source>
        <dbReference type="Proteomes" id="UP000187074"/>
    </source>
</evidence>
<comment type="caution">
    <text evidence="2">The sequence shown here is derived from an EMBL/GenBank/DDBJ whole genome shotgun (WGS) entry which is preliminary data.</text>
</comment>
<name>A0A1R1B053_PAELA</name>
<feature type="coiled-coil region" evidence="1">
    <location>
        <begin position="34"/>
        <end position="93"/>
    </location>
</feature>
<protein>
    <recommendedName>
        <fullName evidence="4">Flagellar protein FliT</fullName>
    </recommendedName>
</protein>
<reference evidence="2 3" key="1">
    <citation type="submission" date="2016-11" db="EMBL/GenBank/DDBJ databases">
        <title>Paenibacillus species isolates.</title>
        <authorList>
            <person name="Beno S.M."/>
        </authorList>
    </citation>
    <scope>NUCLEOTIDE SEQUENCE [LARGE SCALE GENOMIC DNA]</scope>
    <source>
        <strain evidence="2 3">FSL F4-0100</strain>
    </source>
</reference>
<keyword evidence="1" id="KW-0175">Coiled coil</keyword>